<gene>
    <name evidence="6" type="primary">dagK_1</name>
    <name evidence="6" type="ORF">OJF2_41680</name>
</gene>
<dbReference type="PANTHER" id="PTHR12358:SF106">
    <property type="entry name" value="LIPID KINASE YEGS"/>
    <property type="match status" value="1"/>
</dbReference>
<dbReference type="InterPro" id="IPR001206">
    <property type="entry name" value="Diacylglycerol_kinase_cat_dom"/>
</dbReference>
<dbReference type="RefSeq" id="WP_148595395.1">
    <property type="nucleotide sequence ID" value="NZ_CP042997.1"/>
</dbReference>
<dbReference type="Gene3D" id="3.40.50.10330">
    <property type="entry name" value="Probable inorganic polyphosphate/atp-NAD kinase, domain 1"/>
    <property type="match status" value="1"/>
</dbReference>
<dbReference type="EMBL" id="CP042997">
    <property type="protein sequence ID" value="QEH35615.1"/>
    <property type="molecule type" value="Genomic_DNA"/>
</dbReference>
<dbReference type="PROSITE" id="PS50146">
    <property type="entry name" value="DAGK"/>
    <property type="match status" value="1"/>
</dbReference>
<proteinExistence type="predicted"/>
<evidence type="ECO:0000313" key="7">
    <source>
        <dbReference type="Proteomes" id="UP000324233"/>
    </source>
</evidence>
<dbReference type="Gene3D" id="2.60.200.40">
    <property type="match status" value="1"/>
</dbReference>
<dbReference type="KEGG" id="agv:OJF2_41680"/>
<protein>
    <submittedName>
        <fullName evidence="6">Diacylglycerol kinase</fullName>
        <ecNumber evidence="6">2.7.1.107</ecNumber>
    </submittedName>
</protein>
<evidence type="ECO:0000256" key="3">
    <source>
        <dbReference type="ARBA" id="ARBA00022777"/>
    </source>
</evidence>
<sequence>MEPPPEGQSKPPGEPLADGWVGVIANRASGRGAGQALVRRLCRELAARGYETEVAWTVEERLALVERADRASGCRCLVAVGGDGTVSALVNERPRVPITVLPCGTENLASQHFRLRRNPAWLAREIAAGHAVRVDVGSAAGRRFLLMVGFGFDGDVVTRHHRARTASGRVKPTHRAAYVEPILRASLFYRFHPITVRILDEGAEEDLTGTTVFIFNLPRYALGLPFAPHASQDDGLLDLVIFRDPGPFKALYYLWRVFRGTHLAHPGVFHRRVRRLHISSAETIPVQLDGDPAGFLFPSPDEAPDATGPTEPGWTVEVIPDALEVLTAAPQAASPRKLVLPLARGRFAR</sequence>
<dbReference type="InterPro" id="IPR050187">
    <property type="entry name" value="Lipid_Phosphate_FormReg"/>
</dbReference>
<accession>A0A5B9W663</accession>
<keyword evidence="3 6" id="KW-0418">Kinase</keyword>
<dbReference type="SUPFAM" id="SSF111331">
    <property type="entry name" value="NAD kinase/diacylglycerol kinase-like"/>
    <property type="match status" value="1"/>
</dbReference>
<dbReference type="AlphaFoldDB" id="A0A5B9W663"/>
<evidence type="ECO:0000259" key="5">
    <source>
        <dbReference type="PROSITE" id="PS50146"/>
    </source>
</evidence>
<dbReference type="OrthoDB" id="9815110at2"/>
<keyword evidence="4" id="KW-0067">ATP-binding</keyword>
<keyword evidence="2" id="KW-0547">Nucleotide-binding</keyword>
<evidence type="ECO:0000313" key="6">
    <source>
        <dbReference type="EMBL" id="QEH35615.1"/>
    </source>
</evidence>
<dbReference type="InterPro" id="IPR045540">
    <property type="entry name" value="YegS/DAGK_C"/>
</dbReference>
<name>A0A5B9W663_9BACT</name>
<evidence type="ECO:0000256" key="4">
    <source>
        <dbReference type="ARBA" id="ARBA00022840"/>
    </source>
</evidence>
<dbReference type="Pfam" id="PF19279">
    <property type="entry name" value="YegS_C"/>
    <property type="match status" value="1"/>
</dbReference>
<evidence type="ECO:0000256" key="1">
    <source>
        <dbReference type="ARBA" id="ARBA00022679"/>
    </source>
</evidence>
<dbReference type="GO" id="GO:0004143">
    <property type="term" value="F:ATP-dependent diacylglycerol kinase activity"/>
    <property type="evidence" value="ECO:0007669"/>
    <property type="project" value="UniProtKB-EC"/>
</dbReference>
<organism evidence="6 7">
    <name type="scientific">Aquisphaera giovannonii</name>
    <dbReference type="NCBI Taxonomy" id="406548"/>
    <lineage>
        <taxon>Bacteria</taxon>
        <taxon>Pseudomonadati</taxon>
        <taxon>Planctomycetota</taxon>
        <taxon>Planctomycetia</taxon>
        <taxon>Isosphaerales</taxon>
        <taxon>Isosphaeraceae</taxon>
        <taxon>Aquisphaera</taxon>
    </lineage>
</organism>
<dbReference type="GO" id="GO:0005886">
    <property type="term" value="C:plasma membrane"/>
    <property type="evidence" value="ECO:0007669"/>
    <property type="project" value="TreeGrafter"/>
</dbReference>
<dbReference type="InterPro" id="IPR016064">
    <property type="entry name" value="NAD/diacylglycerol_kinase_sf"/>
</dbReference>
<dbReference type="PANTHER" id="PTHR12358">
    <property type="entry name" value="SPHINGOSINE KINASE"/>
    <property type="match status" value="1"/>
</dbReference>
<reference evidence="6 7" key="1">
    <citation type="submission" date="2019-08" db="EMBL/GenBank/DDBJ databases">
        <title>Deep-cultivation of Planctomycetes and their phenomic and genomic characterization uncovers novel biology.</title>
        <authorList>
            <person name="Wiegand S."/>
            <person name="Jogler M."/>
            <person name="Boedeker C."/>
            <person name="Pinto D."/>
            <person name="Vollmers J."/>
            <person name="Rivas-Marin E."/>
            <person name="Kohn T."/>
            <person name="Peeters S.H."/>
            <person name="Heuer A."/>
            <person name="Rast P."/>
            <person name="Oberbeckmann S."/>
            <person name="Bunk B."/>
            <person name="Jeske O."/>
            <person name="Meyerdierks A."/>
            <person name="Storesund J.E."/>
            <person name="Kallscheuer N."/>
            <person name="Luecker S."/>
            <person name="Lage O.M."/>
            <person name="Pohl T."/>
            <person name="Merkel B.J."/>
            <person name="Hornburger P."/>
            <person name="Mueller R.-W."/>
            <person name="Bruemmer F."/>
            <person name="Labrenz M."/>
            <person name="Spormann A.M."/>
            <person name="Op den Camp H."/>
            <person name="Overmann J."/>
            <person name="Amann R."/>
            <person name="Jetten M.S.M."/>
            <person name="Mascher T."/>
            <person name="Medema M.H."/>
            <person name="Devos D.P."/>
            <person name="Kaster A.-K."/>
            <person name="Ovreas L."/>
            <person name="Rohde M."/>
            <person name="Galperin M.Y."/>
            <person name="Jogler C."/>
        </authorList>
    </citation>
    <scope>NUCLEOTIDE SEQUENCE [LARGE SCALE GENOMIC DNA]</scope>
    <source>
        <strain evidence="6 7">OJF2</strain>
    </source>
</reference>
<keyword evidence="1 6" id="KW-0808">Transferase</keyword>
<dbReference type="Proteomes" id="UP000324233">
    <property type="component" value="Chromosome"/>
</dbReference>
<dbReference type="GO" id="GO:0005524">
    <property type="term" value="F:ATP binding"/>
    <property type="evidence" value="ECO:0007669"/>
    <property type="project" value="UniProtKB-KW"/>
</dbReference>
<evidence type="ECO:0000256" key="2">
    <source>
        <dbReference type="ARBA" id="ARBA00022741"/>
    </source>
</evidence>
<dbReference type="Pfam" id="PF00781">
    <property type="entry name" value="DAGK_cat"/>
    <property type="match status" value="1"/>
</dbReference>
<dbReference type="EC" id="2.7.1.107" evidence="6"/>
<dbReference type="InterPro" id="IPR017438">
    <property type="entry name" value="ATP-NAD_kinase_N"/>
</dbReference>
<feature type="domain" description="DAGKc" evidence="5">
    <location>
        <begin position="23"/>
        <end position="143"/>
    </location>
</feature>
<keyword evidence="7" id="KW-1185">Reference proteome</keyword>